<keyword evidence="1" id="KW-0732">Signal</keyword>
<dbReference type="Pfam" id="PF09912">
    <property type="entry name" value="DUF2141"/>
    <property type="match status" value="1"/>
</dbReference>
<feature type="signal peptide" evidence="1">
    <location>
        <begin position="1"/>
        <end position="20"/>
    </location>
</feature>
<feature type="chain" id="PRO_5026151559" evidence="1">
    <location>
        <begin position="21"/>
        <end position="164"/>
    </location>
</feature>
<dbReference type="RefSeq" id="WP_157028210.1">
    <property type="nucleotide sequence ID" value="NZ_WQMS01000016.1"/>
</dbReference>
<evidence type="ECO:0000256" key="1">
    <source>
        <dbReference type="SAM" id="SignalP"/>
    </source>
</evidence>
<protein>
    <submittedName>
        <fullName evidence="2">DUF2141 domain-containing protein</fullName>
    </submittedName>
</protein>
<proteinExistence type="predicted"/>
<dbReference type="AlphaFoldDB" id="A0A6I4J3S6"/>
<reference evidence="2 3" key="1">
    <citation type="submission" date="2019-12" db="EMBL/GenBank/DDBJ databases">
        <authorList>
            <person name="Huq M.A."/>
        </authorList>
    </citation>
    <scope>NUCLEOTIDE SEQUENCE [LARGE SCALE GENOMIC DNA]</scope>
    <source>
        <strain evidence="2 3">MAH-20</strain>
    </source>
</reference>
<sequence>MKKVAVACLAVAAAAWNAPAAAMYGDTAACTRGDTAVLVRVGGFKERQGTLRVQIYGSNPADFLAKGKKLRRIDVPVSPSGRMDVCVALPAPGAYAVAVRHDLDGNGKSGWSDGGGFSRNPNISLLHLKPSFNDVVIQVGRSVRPVDVTLQYRKGLSIGPVREG</sequence>
<dbReference type="Proteomes" id="UP000441389">
    <property type="component" value="Unassembled WGS sequence"/>
</dbReference>
<name>A0A6I4J3S6_9SPHN</name>
<keyword evidence="3" id="KW-1185">Reference proteome</keyword>
<organism evidence="2 3">
    <name type="scientific">Sphingomonas horti</name>
    <dbReference type="NCBI Taxonomy" id="2682842"/>
    <lineage>
        <taxon>Bacteria</taxon>
        <taxon>Pseudomonadati</taxon>
        <taxon>Pseudomonadota</taxon>
        <taxon>Alphaproteobacteria</taxon>
        <taxon>Sphingomonadales</taxon>
        <taxon>Sphingomonadaceae</taxon>
        <taxon>Sphingomonas</taxon>
    </lineage>
</organism>
<comment type="caution">
    <text evidence="2">The sequence shown here is derived from an EMBL/GenBank/DDBJ whole genome shotgun (WGS) entry which is preliminary data.</text>
</comment>
<dbReference type="InterPro" id="IPR018673">
    <property type="entry name" value="DUF2141"/>
</dbReference>
<evidence type="ECO:0000313" key="3">
    <source>
        <dbReference type="Proteomes" id="UP000441389"/>
    </source>
</evidence>
<evidence type="ECO:0000313" key="2">
    <source>
        <dbReference type="EMBL" id="MVO79309.1"/>
    </source>
</evidence>
<accession>A0A6I4J3S6</accession>
<gene>
    <name evidence="2" type="ORF">GON01_15355</name>
</gene>
<dbReference type="EMBL" id="WQMS01000016">
    <property type="protein sequence ID" value="MVO79309.1"/>
    <property type="molecule type" value="Genomic_DNA"/>
</dbReference>